<dbReference type="AlphaFoldDB" id="A0A439DFC4"/>
<evidence type="ECO:0000256" key="2">
    <source>
        <dbReference type="ARBA" id="ARBA00023242"/>
    </source>
</evidence>
<dbReference type="GO" id="GO:0000462">
    <property type="term" value="P:maturation of SSU-rRNA from tricistronic rRNA transcript (SSU-rRNA, 5.8S rRNA, LSU-rRNA)"/>
    <property type="evidence" value="ECO:0007669"/>
    <property type="project" value="TreeGrafter"/>
</dbReference>
<dbReference type="PANTHER" id="PTHR44267:SF1">
    <property type="entry name" value="WD REPEAT-CONTAINING PROTEIN 43"/>
    <property type="match status" value="1"/>
</dbReference>
<evidence type="ECO:0000256" key="3">
    <source>
        <dbReference type="ARBA" id="ARBA00038335"/>
    </source>
</evidence>
<feature type="compositionally biased region" description="Polar residues" evidence="4">
    <location>
        <begin position="25"/>
        <end position="34"/>
    </location>
</feature>
<feature type="compositionally biased region" description="Basic and acidic residues" evidence="4">
    <location>
        <begin position="66"/>
        <end position="76"/>
    </location>
</feature>
<comment type="caution">
    <text evidence="6">The sequence shown here is derived from an EMBL/GenBank/DDBJ whole genome shotgun (WGS) entry which is preliminary data.</text>
</comment>
<feature type="domain" description="Small-subunit processome Utp12" evidence="5">
    <location>
        <begin position="182"/>
        <end position="284"/>
    </location>
</feature>
<sequence>MSTKRKASAKIAQPVVRLSAKKQLRSQVNESETAVSVAEAPKVDNGSHTEAVIEISSDADSSEYELSDHEPDRINDDAYDTVPKATMPAAVERPTEASNQKHRDSANTDIPMADSNIPNDAESDQELAQPTLGELARAHGTIDVPSALTPQSNAVAAQGRSIAPPSHSSLGTVLSQALRTDDADLLESCLRVTDGNTIENTIQRLDSTLAGILLTKLASRMHRRPGRAGSLMTWVQNTLVCHGGALAAQPGLVKRLSELQRVLDERARGLNSLLALKGKLDLMNSQLKLRRQQWNSEIDEGVQEEEGVIYVEGEDSDADVANGLMDLDDDELPVTNGILDDDSEDDDLRSNASESEEELDAEEELDEDEVNHDDVESEEDDSEAEAGPEPPSKKSKPSRGR</sequence>
<dbReference type="Proteomes" id="UP000286045">
    <property type="component" value="Unassembled WGS sequence"/>
</dbReference>
<evidence type="ECO:0000259" key="5">
    <source>
        <dbReference type="Pfam" id="PF04003"/>
    </source>
</evidence>
<dbReference type="InterPro" id="IPR007148">
    <property type="entry name" value="SSU_processome_Utp12"/>
</dbReference>
<organism evidence="6 7">
    <name type="scientific">Xylaria grammica</name>
    <dbReference type="NCBI Taxonomy" id="363999"/>
    <lineage>
        <taxon>Eukaryota</taxon>
        <taxon>Fungi</taxon>
        <taxon>Dikarya</taxon>
        <taxon>Ascomycota</taxon>
        <taxon>Pezizomycotina</taxon>
        <taxon>Sordariomycetes</taxon>
        <taxon>Xylariomycetidae</taxon>
        <taxon>Xylariales</taxon>
        <taxon>Xylariaceae</taxon>
        <taxon>Xylaria</taxon>
    </lineage>
</organism>
<dbReference type="Pfam" id="PF04003">
    <property type="entry name" value="Utp12"/>
    <property type="match status" value="1"/>
</dbReference>
<dbReference type="EMBL" id="RYZI01000035">
    <property type="protein sequence ID" value="RWA13085.1"/>
    <property type="molecule type" value="Genomic_DNA"/>
</dbReference>
<feature type="region of interest" description="Disordered" evidence="4">
    <location>
        <begin position="327"/>
        <end position="401"/>
    </location>
</feature>
<gene>
    <name evidence="6" type="ORF">EKO27_g2036</name>
</gene>
<dbReference type="InterPro" id="IPR052414">
    <property type="entry name" value="U3_snoRNA-assoc_WDR"/>
</dbReference>
<proteinExistence type="inferred from homology"/>
<feature type="compositionally biased region" description="Acidic residues" evidence="4">
    <location>
        <begin position="354"/>
        <end position="386"/>
    </location>
</feature>
<evidence type="ECO:0000313" key="6">
    <source>
        <dbReference type="EMBL" id="RWA13085.1"/>
    </source>
</evidence>
<evidence type="ECO:0000313" key="7">
    <source>
        <dbReference type="Proteomes" id="UP000286045"/>
    </source>
</evidence>
<keyword evidence="7" id="KW-1185">Reference proteome</keyword>
<dbReference type="GO" id="GO:0005730">
    <property type="term" value="C:nucleolus"/>
    <property type="evidence" value="ECO:0007669"/>
    <property type="project" value="TreeGrafter"/>
</dbReference>
<name>A0A439DFC4_9PEZI</name>
<comment type="similarity">
    <text evidence="3">Belongs to the UTP5 family.</text>
</comment>
<dbReference type="STRING" id="363999.A0A439DFC4"/>
<protein>
    <recommendedName>
        <fullName evidence="5">Small-subunit processome Utp12 domain-containing protein</fullName>
    </recommendedName>
</protein>
<feature type="region of interest" description="Disordered" evidence="4">
    <location>
        <begin position="21"/>
        <end position="126"/>
    </location>
</feature>
<keyword evidence="2" id="KW-0539">Nucleus</keyword>
<reference evidence="6 7" key="1">
    <citation type="submission" date="2018-12" db="EMBL/GenBank/DDBJ databases">
        <title>Draft genome sequence of Xylaria grammica IHI A82.</title>
        <authorList>
            <person name="Buettner E."/>
            <person name="Kellner H."/>
        </authorList>
    </citation>
    <scope>NUCLEOTIDE SEQUENCE [LARGE SCALE GENOMIC DNA]</scope>
    <source>
        <strain evidence="6 7">IHI A82</strain>
    </source>
</reference>
<feature type="compositionally biased region" description="Basic and acidic residues" evidence="4">
    <location>
        <begin position="93"/>
        <end position="106"/>
    </location>
</feature>
<comment type="subcellular location">
    <subcellularLocation>
        <location evidence="1">Nucleus</location>
    </subcellularLocation>
</comment>
<dbReference type="PANTHER" id="PTHR44267">
    <property type="entry name" value="WD REPEAT-CONTAINING PROTEIN 43"/>
    <property type="match status" value="1"/>
</dbReference>
<evidence type="ECO:0000256" key="4">
    <source>
        <dbReference type="SAM" id="MobiDB-lite"/>
    </source>
</evidence>
<evidence type="ECO:0000256" key="1">
    <source>
        <dbReference type="ARBA" id="ARBA00004123"/>
    </source>
</evidence>
<accession>A0A439DFC4</accession>